<reference evidence="4" key="4">
    <citation type="journal article" date="2008" name="Nucleic Acids Res.">
        <title>The rice annotation project database (RAP-DB): 2008 update.</title>
        <authorList>
            <consortium name="The rice annotation project (RAP)"/>
        </authorList>
    </citation>
    <scope>GENOME REANNOTATION</scope>
    <source>
        <strain evidence="4">cv. Nipponbare</strain>
    </source>
</reference>
<protein>
    <submittedName>
        <fullName evidence="2">Uncharacterized protein</fullName>
    </submittedName>
</protein>
<evidence type="ECO:0000313" key="2">
    <source>
        <dbReference type="EMBL" id="AAU90120.1"/>
    </source>
</evidence>
<accession>Q60EG4</accession>
<dbReference type="EMBL" id="AC097176">
    <property type="protein sequence ID" value="AAV59348.1"/>
    <property type="molecule type" value="Genomic_DNA"/>
</dbReference>
<evidence type="ECO:0000256" key="1">
    <source>
        <dbReference type="SAM" id="MobiDB-lite"/>
    </source>
</evidence>
<reference evidence="3" key="2">
    <citation type="submission" date="2004-11" db="EMBL/GenBank/DDBJ databases">
        <title>Oryza sativa BAC OJ1576_F01 genomic sequence.</title>
        <authorList>
            <person name="Chow T.-Y."/>
            <person name="Hsing Y.-I.C."/>
            <person name="Chen C.-S."/>
            <person name="Chen H.-H."/>
            <person name="Liu S.-M."/>
            <person name="Chao Y.-T."/>
            <person name="Chang S.-J."/>
            <person name="Chen H.-C."/>
            <person name="Chen S.-K."/>
            <person name="Chen T.-R."/>
            <person name="Chen Y.-L."/>
            <person name="Cheng C.-H."/>
            <person name="Chung C.-I."/>
            <person name="Han S.-Y."/>
            <person name="Hsiao S.-H."/>
            <person name="Hsiung J.-N."/>
            <person name="Hsu C.-H."/>
            <person name="Huang J.-J."/>
            <person name="Kau P.-I."/>
            <person name="Lee M.-C."/>
            <person name="Leu H.-L."/>
            <person name="Li Y.-F."/>
            <person name="Lin S.-J."/>
            <person name="Lin Y.-C."/>
            <person name="Wu S.-W."/>
            <person name="Yu C.-Y."/>
            <person name="Yu S.-W."/>
            <person name="Wu H.-P."/>
            <person name="Shaw J.-F."/>
        </authorList>
    </citation>
    <scope>NUCLEOTIDE SEQUENCE</scope>
</reference>
<organism evidence="2 4">
    <name type="scientific">Oryza sativa subsp. japonica</name>
    <name type="common">Rice</name>
    <dbReference type="NCBI Taxonomy" id="39947"/>
    <lineage>
        <taxon>Eukaryota</taxon>
        <taxon>Viridiplantae</taxon>
        <taxon>Streptophyta</taxon>
        <taxon>Embryophyta</taxon>
        <taxon>Tracheophyta</taxon>
        <taxon>Spermatophyta</taxon>
        <taxon>Magnoliopsida</taxon>
        <taxon>Liliopsida</taxon>
        <taxon>Poales</taxon>
        <taxon>Poaceae</taxon>
        <taxon>BOP clade</taxon>
        <taxon>Oryzoideae</taxon>
        <taxon>Oryzeae</taxon>
        <taxon>Oryzinae</taxon>
        <taxon>Oryza</taxon>
        <taxon>Oryza sativa</taxon>
    </lineage>
</organism>
<reference evidence="2" key="1">
    <citation type="submission" date="2004-10" db="EMBL/GenBank/DDBJ databases">
        <title>Oryza sativa BAC B1122D01 genomic sequence.</title>
        <authorList>
            <person name="Chow T.-Y."/>
            <person name="Hsing Y.-I.C."/>
            <person name="Chen C.-S."/>
            <person name="Chen H.-H."/>
            <person name="Liu S.-M."/>
            <person name="Chao Y.-T."/>
            <person name="Chang S.-J."/>
            <person name="Chen H.-C."/>
            <person name="Chen S.-K."/>
            <person name="Chen T.-R."/>
            <person name="Chen Y.-L."/>
            <person name="Cheng C.-H."/>
            <person name="Chung C.-I."/>
            <person name="Han S.-Y."/>
            <person name="Hsiao S.-H."/>
            <person name="Hsiung J.-N."/>
            <person name="Hsu C.-H."/>
            <person name="Huang J.-J."/>
            <person name="Kau P.-I."/>
            <person name="Lee M.-C."/>
            <person name="Leu H.-L."/>
            <person name="Li Y.-F."/>
            <person name="Lin S.-J."/>
            <person name="Lin Y.-C."/>
            <person name="Wu S.-W."/>
            <person name="Yu C.-Y."/>
            <person name="Yu S.-W."/>
            <person name="Wu H.-P."/>
            <person name="Shaw J.-F."/>
        </authorList>
    </citation>
    <scope>NUCLEOTIDE SEQUENCE</scope>
</reference>
<reference evidence="4" key="3">
    <citation type="journal article" date="2005" name="Nature">
        <title>The map-based sequence of the rice genome.</title>
        <authorList>
            <consortium name="International rice genome sequencing project (IRGSP)"/>
            <person name="Matsumoto T."/>
            <person name="Wu J."/>
            <person name="Kanamori H."/>
            <person name="Katayose Y."/>
            <person name="Fujisawa M."/>
            <person name="Namiki N."/>
            <person name="Mizuno H."/>
            <person name="Yamamoto K."/>
            <person name="Antonio B.A."/>
            <person name="Baba T."/>
            <person name="Sakata K."/>
            <person name="Nagamura Y."/>
            <person name="Aoki H."/>
            <person name="Arikawa K."/>
            <person name="Arita K."/>
            <person name="Bito T."/>
            <person name="Chiden Y."/>
            <person name="Fujitsuka N."/>
            <person name="Fukunaka R."/>
            <person name="Hamada M."/>
            <person name="Harada C."/>
            <person name="Hayashi A."/>
            <person name="Hijishita S."/>
            <person name="Honda M."/>
            <person name="Hosokawa S."/>
            <person name="Ichikawa Y."/>
            <person name="Idonuma A."/>
            <person name="Iijima M."/>
            <person name="Ikeda M."/>
            <person name="Ikeno M."/>
            <person name="Ito K."/>
            <person name="Ito S."/>
            <person name="Ito T."/>
            <person name="Ito Y."/>
            <person name="Ito Y."/>
            <person name="Iwabuchi A."/>
            <person name="Kamiya K."/>
            <person name="Karasawa W."/>
            <person name="Kurita K."/>
            <person name="Katagiri S."/>
            <person name="Kikuta A."/>
            <person name="Kobayashi H."/>
            <person name="Kobayashi N."/>
            <person name="Machita K."/>
            <person name="Maehara T."/>
            <person name="Masukawa M."/>
            <person name="Mizubayashi T."/>
            <person name="Mukai Y."/>
            <person name="Nagasaki H."/>
            <person name="Nagata Y."/>
            <person name="Naito S."/>
            <person name="Nakashima M."/>
            <person name="Nakama Y."/>
            <person name="Nakamichi Y."/>
            <person name="Nakamura M."/>
            <person name="Meguro A."/>
            <person name="Negishi M."/>
            <person name="Ohta I."/>
            <person name="Ohta T."/>
            <person name="Okamoto M."/>
            <person name="Ono N."/>
            <person name="Saji S."/>
            <person name="Sakaguchi M."/>
            <person name="Sakai K."/>
            <person name="Shibata M."/>
            <person name="Shimokawa T."/>
            <person name="Song J."/>
            <person name="Takazaki Y."/>
            <person name="Terasawa K."/>
            <person name="Tsugane M."/>
            <person name="Tsuji K."/>
            <person name="Ueda S."/>
            <person name="Waki K."/>
            <person name="Yamagata H."/>
            <person name="Yamamoto M."/>
            <person name="Yamamoto S."/>
            <person name="Yamane H."/>
            <person name="Yoshiki S."/>
            <person name="Yoshihara R."/>
            <person name="Yukawa K."/>
            <person name="Zhong H."/>
            <person name="Yano M."/>
            <person name="Yuan Q."/>
            <person name="Ouyang S."/>
            <person name="Liu J."/>
            <person name="Jones K.M."/>
            <person name="Gansberger K."/>
            <person name="Moffat K."/>
            <person name="Hill J."/>
            <person name="Bera J."/>
            <person name="Fadrosh D."/>
            <person name="Jin S."/>
            <person name="Johri S."/>
            <person name="Kim M."/>
            <person name="Overton L."/>
            <person name="Reardon M."/>
            <person name="Tsitrin T."/>
            <person name="Vuong H."/>
            <person name="Weaver B."/>
            <person name="Ciecko A."/>
            <person name="Tallon L."/>
            <person name="Jackson J."/>
            <person name="Pai G."/>
            <person name="Aken S.V."/>
            <person name="Utterback T."/>
            <person name="Reidmuller S."/>
            <person name="Feldblyum T."/>
            <person name="Hsiao J."/>
            <person name="Zismann V."/>
            <person name="Iobst S."/>
            <person name="de Vazeille A.R."/>
            <person name="Buell C.R."/>
            <person name="Ying K."/>
            <person name="Li Y."/>
            <person name="Lu T."/>
            <person name="Huang Y."/>
            <person name="Zhao Q."/>
            <person name="Feng Q."/>
            <person name="Zhang L."/>
            <person name="Zhu J."/>
            <person name="Weng Q."/>
            <person name="Mu J."/>
            <person name="Lu Y."/>
            <person name="Fan D."/>
            <person name="Liu Y."/>
            <person name="Guan J."/>
            <person name="Zhang Y."/>
            <person name="Yu S."/>
            <person name="Liu X."/>
            <person name="Zhang Y."/>
            <person name="Hong G."/>
            <person name="Han B."/>
            <person name="Choisne N."/>
            <person name="Demange N."/>
            <person name="Orjeda G."/>
            <person name="Samain S."/>
            <person name="Cattolico L."/>
            <person name="Pelletier E."/>
            <person name="Couloux A."/>
            <person name="Segurens B."/>
            <person name="Wincker P."/>
            <person name="D'Hont A."/>
            <person name="Scarpelli C."/>
            <person name="Weissenbach J."/>
            <person name="Salanoubat M."/>
            <person name="Quetier F."/>
            <person name="Yu Y."/>
            <person name="Kim H.R."/>
            <person name="Rambo T."/>
            <person name="Currie J."/>
            <person name="Collura K."/>
            <person name="Luo M."/>
            <person name="Yang T."/>
            <person name="Ammiraju J.S.S."/>
            <person name="Engler F."/>
            <person name="Soderlund C."/>
            <person name="Wing R.A."/>
            <person name="Palmer L.E."/>
            <person name="de la Bastide M."/>
            <person name="Spiegel L."/>
            <person name="Nascimento L."/>
            <person name="Zutavern T."/>
            <person name="O'Shaughnessy A."/>
            <person name="Dike S."/>
            <person name="Dedhia N."/>
            <person name="Preston R."/>
            <person name="Balija V."/>
            <person name="McCombie W.R."/>
            <person name="Chow T."/>
            <person name="Chen H."/>
            <person name="Chung M."/>
            <person name="Chen C."/>
            <person name="Shaw J."/>
            <person name="Wu H."/>
            <person name="Hsiao K."/>
            <person name="Chao Y."/>
            <person name="Chu M."/>
            <person name="Cheng C."/>
            <person name="Hour A."/>
            <person name="Lee P."/>
            <person name="Lin S."/>
            <person name="Lin Y."/>
            <person name="Liou J."/>
            <person name="Liu S."/>
            <person name="Hsing Y."/>
            <person name="Raghuvanshi S."/>
            <person name="Mohanty A."/>
            <person name="Bharti A.K."/>
            <person name="Gaur A."/>
            <person name="Gupta V."/>
            <person name="Kumar D."/>
            <person name="Ravi V."/>
            <person name="Vij S."/>
            <person name="Kapur A."/>
            <person name="Khurana P."/>
            <person name="Khurana P."/>
            <person name="Khurana J.P."/>
            <person name="Tyagi A.K."/>
            <person name="Gaikwad K."/>
            <person name="Singh A."/>
            <person name="Dalal V."/>
            <person name="Srivastava S."/>
            <person name="Dixit A."/>
            <person name="Pal A.K."/>
            <person name="Ghazi I.A."/>
            <person name="Yadav M."/>
            <person name="Pandit A."/>
            <person name="Bhargava A."/>
            <person name="Sureshbabu K."/>
            <person name="Batra K."/>
            <person name="Sharma T.R."/>
            <person name="Mohapatra T."/>
            <person name="Singh N.K."/>
            <person name="Messing J."/>
            <person name="Nelson A.B."/>
            <person name="Fuks G."/>
            <person name="Kavchok S."/>
            <person name="Keizer G."/>
            <person name="Linton E."/>
            <person name="Llaca V."/>
            <person name="Song R."/>
            <person name="Tanyolac B."/>
            <person name="Young S."/>
            <person name="Ho-Il K."/>
            <person name="Hahn J.H."/>
            <person name="Sangsakoo G."/>
            <person name="Vanavichit A."/>
            <person name="de Mattos Luiz.A.T."/>
            <person name="Zimmer P.D."/>
            <person name="Malone G."/>
            <person name="Dellagostin O."/>
            <person name="de Oliveira A.C."/>
            <person name="Bevan M."/>
            <person name="Bancroft I."/>
            <person name="Minx P."/>
            <person name="Cordum H."/>
            <person name="Wilson R."/>
            <person name="Cheng Z."/>
            <person name="Jin W."/>
            <person name="Jiang J."/>
            <person name="Leong S.A."/>
            <person name="Iwama H."/>
            <person name="Gojobori T."/>
            <person name="Itoh T."/>
            <person name="Niimura Y."/>
            <person name="Fujii Y."/>
            <person name="Habara T."/>
            <person name="Sakai H."/>
            <person name="Sato Y."/>
            <person name="Wilson G."/>
            <person name="Kumar K."/>
            <person name="McCouch S."/>
            <person name="Juretic N."/>
            <person name="Hoen D."/>
            <person name="Wright S."/>
            <person name="Bruskiewich R."/>
            <person name="Bureau T."/>
            <person name="Miyao A."/>
            <person name="Hirochika H."/>
            <person name="Nishikawa T."/>
            <person name="Kadowaki K."/>
            <person name="Sugiura M."/>
            <person name="Burr B."/>
            <person name="Sasaki T."/>
        </authorList>
    </citation>
    <scope>NUCLEOTIDE SEQUENCE [LARGE SCALE GENOMIC DNA]</scope>
    <source>
        <strain evidence="4">cv. Nipponbare</strain>
    </source>
</reference>
<dbReference type="Proteomes" id="UP000000763">
    <property type="component" value="Chromosome 5"/>
</dbReference>
<feature type="compositionally biased region" description="Basic and acidic residues" evidence="1">
    <location>
        <begin position="42"/>
        <end position="58"/>
    </location>
</feature>
<feature type="region of interest" description="Disordered" evidence="1">
    <location>
        <begin position="177"/>
        <end position="244"/>
    </location>
</feature>
<dbReference type="AlphaFoldDB" id="Q60EG4"/>
<sequence length="244" mass="25994">MAESGRRARRGRVWQERGVAAKGVALEAEGVLAGAEGGVGGRVHDGDARDGAAQEGRGRRSSLSPLLLFRFPILSSAATVVGLRRRRRRSGQRRRRRRRWFGQLHVHEAGRQVAIVAGDEDAAVEALGEGAADPGEVEPNYEDEVAALVEVDAGGAVAGVPVVQVLLVQVPLRQSLPPPPDSQATEASSASAAGHAGDLRLRSRTSGRAPPLPPVVRECVPPPLPAVRARVRDREREDWVDEGL</sequence>
<evidence type="ECO:0000313" key="3">
    <source>
        <dbReference type="EMBL" id="AAV59348.1"/>
    </source>
</evidence>
<feature type="region of interest" description="Disordered" evidence="1">
    <location>
        <begin position="36"/>
        <end position="58"/>
    </location>
</feature>
<evidence type="ECO:0000313" key="4">
    <source>
        <dbReference type="Proteomes" id="UP000000763"/>
    </source>
</evidence>
<gene>
    <name evidence="2" type="ORF">B1122D01.15</name>
    <name evidence="3" type="ORF">OJ1576_F01.5</name>
</gene>
<dbReference type="EMBL" id="AC130602">
    <property type="protein sequence ID" value="AAU90120.1"/>
    <property type="molecule type" value="Genomic_DNA"/>
</dbReference>
<proteinExistence type="predicted"/>
<feature type="compositionally biased region" description="Pro residues" evidence="1">
    <location>
        <begin position="210"/>
        <end position="225"/>
    </location>
</feature>
<name>Q60EG4_ORYSJ</name>
<feature type="compositionally biased region" description="Low complexity" evidence="1">
    <location>
        <begin position="182"/>
        <end position="196"/>
    </location>
</feature>